<dbReference type="InterPro" id="IPR008906">
    <property type="entry name" value="HATC_C_dom"/>
</dbReference>
<organism evidence="4 5">
    <name type="scientific">Acer yangbiense</name>
    <dbReference type="NCBI Taxonomy" id="1000413"/>
    <lineage>
        <taxon>Eukaryota</taxon>
        <taxon>Viridiplantae</taxon>
        <taxon>Streptophyta</taxon>
        <taxon>Embryophyta</taxon>
        <taxon>Tracheophyta</taxon>
        <taxon>Spermatophyta</taxon>
        <taxon>Magnoliopsida</taxon>
        <taxon>eudicotyledons</taxon>
        <taxon>Gunneridae</taxon>
        <taxon>Pentapetalae</taxon>
        <taxon>rosids</taxon>
        <taxon>malvids</taxon>
        <taxon>Sapindales</taxon>
        <taxon>Sapindaceae</taxon>
        <taxon>Hippocastanoideae</taxon>
        <taxon>Acereae</taxon>
        <taxon>Acer</taxon>
    </lineage>
</organism>
<dbReference type="GO" id="GO:0003677">
    <property type="term" value="F:DNA binding"/>
    <property type="evidence" value="ECO:0007669"/>
    <property type="project" value="UniProtKB-KW"/>
</dbReference>
<evidence type="ECO:0008006" key="6">
    <source>
        <dbReference type="Google" id="ProtNLM"/>
    </source>
</evidence>
<dbReference type="PANTHER" id="PTHR46481">
    <property type="entry name" value="ZINC FINGER BED DOMAIN-CONTAINING PROTEIN 4"/>
    <property type="match status" value="1"/>
</dbReference>
<reference evidence="5" key="1">
    <citation type="journal article" date="2019" name="Gigascience">
        <title>De novo genome assembly of the endangered Acer yangbiense, a plant species with extremely small populations endemic to Yunnan Province, China.</title>
        <authorList>
            <person name="Yang J."/>
            <person name="Wariss H.M."/>
            <person name="Tao L."/>
            <person name="Zhang R."/>
            <person name="Yun Q."/>
            <person name="Hollingsworth P."/>
            <person name="Dao Z."/>
            <person name="Luo G."/>
            <person name="Guo H."/>
            <person name="Ma Y."/>
            <person name="Sun W."/>
        </authorList>
    </citation>
    <scope>NUCLEOTIDE SEQUENCE [LARGE SCALE GENOMIC DNA]</scope>
    <source>
        <strain evidence="5">cv. Malutang</strain>
    </source>
</reference>
<dbReference type="SUPFAM" id="SSF53098">
    <property type="entry name" value="Ribonuclease H-like"/>
    <property type="match status" value="1"/>
</dbReference>
<evidence type="ECO:0000259" key="2">
    <source>
        <dbReference type="Pfam" id="PF05699"/>
    </source>
</evidence>
<dbReference type="OrthoDB" id="1937726at2759"/>
<dbReference type="InterPro" id="IPR012337">
    <property type="entry name" value="RNaseH-like_sf"/>
</dbReference>
<dbReference type="InterPro" id="IPR025525">
    <property type="entry name" value="hAT-like_transposase_RNase-H"/>
</dbReference>
<dbReference type="AlphaFoldDB" id="A0A5C7HIG2"/>
<dbReference type="Pfam" id="PF14372">
    <property type="entry name" value="hAT-like_RNase-H"/>
    <property type="match status" value="1"/>
</dbReference>
<dbReference type="InterPro" id="IPR052035">
    <property type="entry name" value="ZnF_BED_domain_contain"/>
</dbReference>
<comment type="caution">
    <text evidence="4">The sequence shown here is derived from an EMBL/GenBank/DDBJ whole genome shotgun (WGS) entry which is preliminary data.</text>
</comment>
<protein>
    <recommendedName>
        <fullName evidence="6">HAT C-terminal dimerisation domain-containing protein</fullName>
    </recommendedName>
</protein>
<keyword evidence="5" id="KW-1185">Reference proteome</keyword>
<sequence>MDPKKIDNTINTITGVELVDATIPKPTPKLERSEPINFDDVVDATTNVDTPIDVYGHELDDTKKRKLKSVVWNHFSKQKIKGLDKPLFPHVSKNTIKKDILRIYEAEKSKTQQVLEGNQGRIAITINLWTASYQKRGYMTVTAHFIDDSWTLQSRIIRFIYVPCPHIVETLSEALMSCLLDWNIDRKLSTLTVDNCTTNDAMIHMICDKFPCSSLMLGGDLFHMRCCAHILNLIVRVGLRANETGIETVEYHLPYAYYYTNLYVFARLKQRESAYKTLPSDRTVLDPRFKLKLIEYYFPKIYGNDSEKHIDEVRKMCYDLVNEYQVKYSDGQDTVPMDLQVPAMEDVHEHDTMDPLVAYDLFVSSTSNVDGVKSELDYYLEEPVLPRATSFDILAWWRTNGIKYPVLQRVAKDILAIPISTIASESAFSTGGRHLSSIEIGLIIRL</sequence>
<accession>A0A5C7HIG2</accession>
<proteinExistence type="predicted"/>
<name>A0A5C7HIG2_9ROSI</name>
<feature type="domain" description="hAT-like transposase RNase-H fold" evidence="3">
    <location>
        <begin position="283"/>
        <end position="324"/>
    </location>
</feature>
<evidence type="ECO:0000256" key="1">
    <source>
        <dbReference type="ARBA" id="ARBA00023125"/>
    </source>
</evidence>
<keyword evidence="1" id="KW-0238">DNA-binding</keyword>
<dbReference type="GO" id="GO:0046983">
    <property type="term" value="F:protein dimerization activity"/>
    <property type="evidence" value="ECO:0007669"/>
    <property type="project" value="InterPro"/>
</dbReference>
<evidence type="ECO:0000313" key="5">
    <source>
        <dbReference type="Proteomes" id="UP000323000"/>
    </source>
</evidence>
<dbReference type="PANTHER" id="PTHR46481:SF11">
    <property type="entry name" value="ZINC FINGER BED DOMAIN-CONTAINING PROTEIN RICESLEEPER 2-LIKE"/>
    <property type="match status" value="1"/>
</dbReference>
<dbReference type="EMBL" id="VAHF01000008">
    <property type="protein sequence ID" value="TXG56823.1"/>
    <property type="molecule type" value="Genomic_DNA"/>
</dbReference>
<dbReference type="Proteomes" id="UP000323000">
    <property type="component" value="Chromosome 8"/>
</dbReference>
<evidence type="ECO:0000313" key="4">
    <source>
        <dbReference type="EMBL" id="TXG56823.1"/>
    </source>
</evidence>
<feature type="domain" description="HAT C-terminal dimerisation" evidence="2">
    <location>
        <begin position="375"/>
        <end position="436"/>
    </location>
</feature>
<evidence type="ECO:0000259" key="3">
    <source>
        <dbReference type="Pfam" id="PF14372"/>
    </source>
</evidence>
<dbReference type="Pfam" id="PF05699">
    <property type="entry name" value="Dimer_Tnp_hAT"/>
    <property type="match status" value="1"/>
</dbReference>
<gene>
    <name evidence="4" type="ORF">EZV62_018136</name>
</gene>